<dbReference type="GO" id="GO:0008843">
    <property type="term" value="F:endochitinase activity"/>
    <property type="evidence" value="ECO:0007669"/>
    <property type="project" value="UniProtKB-EC"/>
</dbReference>
<evidence type="ECO:0000256" key="10">
    <source>
        <dbReference type="ARBA" id="ARBA00023295"/>
    </source>
</evidence>
<evidence type="ECO:0000256" key="4">
    <source>
        <dbReference type="ARBA" id="ARBA00022729"/>
    </source>
</evidence>
<keyword evidence="4" id="KW-0732">Signal</keyword>
<keyword evidence="10 13" id="KW-0326">Glycosidase</keyword>
<feature type="domain" description="Glycoside hydrolase family 19 catalytic" evidence="12">
    <location>
        <begin position="17"/>
        <end position="110"/>
    </location>
</feature>
<keyword evidence="6" id="KW-0611">Plant defense</keyword>
<dbReference type="CDD" id="cd00325">
    <property type="entry name" value="chitinase_GH19"/>
    <property type="match status" value="1"/>
</dbReference>
<keyword evidence="3" id="KW-0147">Chitin-binding</keyword>
<dbReference type="GO" id="GO:0016998">
    <property type="term" value="P:cell wall macromolecule catabolic process"/>
    <property type="evidence" value="ECO:0007669"/>
    <property type="project" value="InterPro"/>
</dbReference>
<dbReference type="AlphaFoldDB" id="A0A2P6RLG0"/>
<dbReference type="Gramene" id="PRQ47257">
    <property type="protein sequence ID" value="PRQ47257"/>
    <property type="gene ID" value="RchiOBHm_Chr2g0097721"/>
</dbReference>
<dbReference type="Pfam" id="PF00182">
    <property type="entry name" value="Glyco_hydro_19"/>
    <property type="match status" value="1"/>
</dbReference>
<evidence type="ECO:0000256" key="11">
    <source>
        <dbReference type="ARBA" id="ARBA00023326"/>
    </source>
</evidence>
<sequence>MIISLYIGQFVDDVLYIGGWPSAPDGPYAWGYCFIRGLNQAEYCTPSAQYPCASGKKDYGRGPIQLTYNYNYAQAGQAIGVDLINNLDLVATDPVVSFKTATWFWMTRDGKNLQRGGAQLDTRS</sequence>
<dbReference type="PANTHER" id="PTHR22595">
    <property type="entry name" value="CHITINASE-RELATED"/>
    <property type="match status" value="1"/>
</dbReference>
<comment type="caution">
    <text evidence="13">The sequence shown here is derived from an EMBL/GenBank/DDBJ whole genome shotgun (WGS) entry which is preliminary data.</text>
</comment>
<evidence type="ECO:0000256" key="7">
    <source>
        <dbReference type="ARBA" id="ARBA00023024"/>
    </source>
</evidence>
<dbReference type="Proteomes" id="UP000238479">
    <property type="component" value="Chromosome 2"/>
</dbReference>
<reference evidence="13 14" key="1">
    <citation type="journal article" date="2018" name="Nat. Genet.">
        <title>The Rosa genome provides new insights in the design of modern roses.</title>
        <authorList>
            <person name="Bendahmane M."/>
        </authorList>
    </citation>
    <scope>NUCLEOTIDE SEQUENCE [LARGE SCALE GENOMIC DNA]</scope>
    <source>
        <strain evidence="14">cv. Old Blush</strain>
    </source>
</reference>
<evidence type="ECO:0000256" key="1">
    <source>
        <dbReference type="ARBA" id="ARBA00000822"/>
    </source>
</evidence>
<keyword evidence="9" id="KW-0119">Carbohydrate metabolism</keyword>
<dbReference type="PANTHER" id="PTHR22595:SF171">
    <property type="entry name" value="BASIC ENDOCHITINASE B"/>
    <property type="match status" value="1"/>
</dbReference>
<keyword evidence="5 13" id="KW-0378">Hydrolase</keyword>
<dbReference type="EC" id="3.2.1.14" evidence="2"/>
<keyword evidence="8" id="KW-1015">Disulfide bond</keyword>
<evidence type="ECO:0000256" key="2">
    <source>
        <dbReference type="ARBA" id="ARBA00012729"/>
    </source>
</evidence>
<dbReference type="InterPro" id="IPR023346">
    <property type="entry name" value="Lysozyme-like_dom_sf"/>
</dbReference>
<evidence type="ECO:0000313" key="14">
    <source>
        <dbReference type="Proteomes" id="UP000238479"/>
    </source>
</evidence>
<keyword evidence="11" id="KW-0624">Polysaccharide degradation</keyword>
<evidence type="ECO:0000259" key="12">
    <source>
        <dbReference type="Pfam" id="PF00182"/>
    </source>
</evidence>
<comment type="catalytic activity">
    <reaction evidence="1">
        <text>Random endo-hydrolysis of N-acetyl-beta-D-glucosaminide (1-&gt;4)-beta-linkages in chitin and chitodextrins.</text>
        <dbReference type="EC" id="3.2.1.14"/>
    </reaction>
</comment>
<name>A0A2P6RLG0_ROSCH</name>
<dbReference type="SUPFAM" id="SSF53955">
    <property type="entry name" value="Lysozyme-like"/>
    <property type="match status" value="1"/>
</dbReference>
<dbReference type="Gene3D" id="3.30.20.10">
    <property type="entry name" value="Endochitinase, domain 2"/>
    <property type="match status" value="1"/>
</dbReference>
<evidence type="ECO:0000256" key="6">
    <source>
        <dbReference type="ARBA" id="ARBA00022821"/>
    </source>
</evidence>
<dbReference type="GO" id="GO:0006032">
    <property type="term" value="P:chitin catabolic process"/>
    <property type="evidence" value="ECO:0007669"/>
    <property type="project" value="UniProtKB-KW"/>
</dbReference>
<proteinExistence type="predicted"/>
<evidence type="ECO:0000313" key="13">
    <source>
        <dbReference type="EMBL" id="PRQ47257.1"/>
    </source>
</evidence>
<dbReference type="STRING" id="74649.A0A2P6RLG0"/>
<dbReference type="OMA" id="CYNDEMS"/>
<dbReference type="InterPro" id="IPR000726">
    <property type="entry name" value="Glyco_hydro_19_cat"/>
</dbReference>
<evidence type="ECO:0000256" key="9">
    <source>
        <dbReference type="ARBA" id="ARBA00023277"/>
    </source>
</evidence>
<protein>
    <recommendedName>
        <fullName evidence="2">chitinase</fullName>
        <ecNumber evidence="2">3.2.1.14</ecNumber>
    </recommendedName>
</protein>
<evidence type="ECO:0000256" key="3">
    <source>
        <dbReference type="ARBA" id="ARBA00022669"/>
    </source>
</evidence>
<gene>
    <name evidence="13" type="ORF">RchiOBHm_Chr2g0097721</name>
</gene>
<dbReference type="GO" id="GO:0000272">
    <property type="term" value="P:polysaccharide catabolic process"/>
    <property type="evidence" value="ECO:0007669"/>
    <property type="project" value="UniProtKB-KW"/>
</dbReference>
<evidence type="ECO:0000256" key="8">
    <source>
        <dbReference type="ARBA" id="ARBA00023157"/>
    </source>
</evidence>
<keyword evidence="14" id="KW-1185">Reference proteome</keyword>
<keyword evidence="7" id="KW-0146">Chitin degradation</keyword>
<evidence type="ECO:0000256" key="5">
    <source>
        <dbReference type="ARBA" id="ARBA00022801"/>
    </source>
</evidence>
<dbReference type="EMBL" id="PDCK01000040">
    <property type="protein sequence ID" value="PRQ47257.1"/>
    <property type="molecule type" value="Genomic_DNA"/>
</dbReference>
<dbReference type="FunFam" id="3.30.20.10:FF:000001">
    <property type="entry name" value="Endochitinase (Chitinase)"/>
    <property type="match status" value="1"/>
</dbReference>
<dbReference type="Gene3D" id="1.10.530.10">
    <property type="match status" value="1"/>
</dbReference>
<dbReference type="GO" id="GO:0050832">
    <property type="term" value="P:defense response to fungus"/>
    <property type="evidence" value="ECO:0007669"/>
    <property type="project" value="TreeGrafter"/>
</dbReference>
<accession>A0A2P6RLG0</accession>
<organism evidence="13 14">
    <name type="scientific">Rosa chinensis</name>
    <name type="common">China rose</name>
    <dbReference type="NCBI Taxonomy" id="74649"/>
    <lineage>
        <taxon>Eukaryota</taxon>
        <taxon>Viridiplantae</taxon>
        <taxon>Streptophyta</taxon>
        <taxon>Embryophyta</taxon>
        <taxon>Tracheophyta</taxon>
        <taxon>Spermatophyta</taxon>
        <taxon>Magnoliopsida</taxon>
        <taxon>eudicotyledons</taxon>
        <taxon>Gunneridae</taxon>
        <taxon>Pentapetalae</taxon>
        <taxon>rosids</taxon>
        <taxon>fabids</taxon>
        <taxon>Rosales</taxon>
        <taxon>Rosaceae</taxon>
        <taxon>Rosoideae</taxon>
        <taxon>Rosoideae incertae sedis</taxon>
        <taxon>Rosa</taxon>
    </lineage>
</organism>
<dbReference type="GO" id="GO:0008061">
    <property type="term" value="F:chitin binding"/>
    <property type="evidence" value="ECO:0007669"/>
    <property type="project" value="UniProtKB-KW"/>
</dbReference>